<accession>A0ABQ9W8A2</accession>
<keyword evidence="2" id="KW-1185">Reference proteome</keyword>
<proteinExistence type="predicted"/>
<evidence type="ECO:0000313" key="2">
    <source>
        <dbReference type="Proteomes" id="UP001266305"/>
    </source>
</evidence>
<reference evidence="1 2" key="1">
    <citation type="submission" date="2023-05" db="EMBL/GenBank/DDBJ databases">
        <title>B98-5 Cell Line De Novo Hybrid Assembly: An Optical Mapping Approach.</title>
        <authorList>
            <person name="Kananen K."/>
            <person name="Auerbach J.A."/>
            <person name="Kautto E."/>
            <person name="Blachly J.S."/>
        </authorList>
    </citation>
    <scope>NUCLEOTIDE SEQUENCE [LARGE SCALE GENOMIC DNA]</scope>
    <source>
        <strain evidence="1">B95-8</strain>
        <tissue evidence="1">Cell line</tissue>
    </source>
</reference>
<dbReference type="Proteomes" id="UP001266305">
    <property type="component" value="Unassembled WGS sequence"/>
</dbReference>
<name>A0ABQ9W8A2_SAGOE</name>
<comment type="caution">
    <text evidence="1">The sequence shown here is derived from an EMBL/GenBank/DDBJ whole genome shotgun (WGS) entry which is preliminary data.</text>
</comment>
<evidence type="ECO:0000313" key="1">
    <source>
        <dbReference type="EMBL" id="KAK2117857.1"/>
    </source>
</evidence>
<dbReference type="EMBL" id="JASSZA010000002">
    <property type="protein sequence ID" value="KAK2117857.1"/>
    <property type="molecule type" value="Genomic_DNA"/>
</dbReference>
<protein>
    <submittedName>
        <fullName evidence="1">Uncharacterized protein</fullName>
    </submittedName>
</protein>
<organism evidence="1 2">
    <name type="scientific">Saguinus oedipus</name>
    <name type="common">Cotton-top tamarin</name>
    <name type="synonym">Oedipomidas oedipus</name>
    <dbReference type="NCBI Taxonomy" id="9490"/>
    <lineage>
        <taxon>Eukaryota</taxon>
        <taxon>Metazoa</taxon>
        <taxon>Chordata</taxon>
        <taxon>Craniata</taxon>
        <taxon>Vertebrata</taxon>
        <taxon>Euteleostomi</taxon>
        <taxon>Mammalia</taxon>
        <taxon>Eutheria</taxon>
        <taxon>Euarchontoglires</taxon>
        <taxon>Primates</taxon>
        <taxon>Haplorrhini</taxon>
        <taxon>Platyrrhini</taxon>
        <taxon>Cebidae</taxon>
        <taxon>Callitrichinae</taxon>
        <taxon>Saguinus</taxon>
    </lineage>
</organism>
<gene>
    <name evidence="1" type="ORF">P7K49_004744</name>
</gene>
<sequence length="60" mass="6616">MEGSGGGVLQTLWQYVVFDSVNATYFDFKSNFAKRLSAEVPVASSPITTRKHTYTNIVVS</sequence>